<sequence length="542" mass="55473">MLLSLVIVFPAATLASWLPIRPRQASTPDNCTLTSTLPPVTRTSIYPASTIADSGQGQATGGGSLIYTTALPTLGLSGPGLHTYTITAPCPSADCQPPATTECPPGFTTAVVVCHVCGESPVTTVLTLPEMATASPNRDDSSDGSGHGSASGANDYPACKGSSCVLGSAPPVSGFVKTTRPTSLDHARPTGPPAVPEAPGSNDSGASLPSPQSPSSPEALHPQDHPQDDRQGAPGAADIPKQQSNPASPKSPSAPPSVGSGSSPGSPETVEKPATVENPDAGFPNSSGKHDSHAPKVSESSDSKPPASSLSPSTLPESPATGQHAENPKLPESPKSPASPTVPNAQHPATDSQDGTVGGGAAPEVVSSPEATPAGPTTVIVTGRLLPQSPTSVFAARSPQRLPRHILRLTPHLGTIGLFASACGTRCCYISSIAFLRRRSAKQHSAVGVRVCRACTIILFDLRRHLKVGIDLLDLPVLAALAALAALAHDLDHDLGSKATGERCFALDTNGRDVQIHPERFVTNVAAETRARTPPYPRDRST</sequence>
<evidence type="ECO:0000313" key="2">
    <source>
        <dbReference type="Proteomes" id="UP000830768"/>
    </source>
</evidence>
<proteinExistence type="predicted"/>
<gene>
    <name evidence="1" type="ORF">LCI18_002553</name>
</gene>
<dbReference type="EMBL" id="CP090031">
    <property type="protein sequence ID" value="UPK91618.1"/>
    <property type="molecule type" value="Genomic_DNA"/>
</dbReference>
<reference evidence="1" key="1">
    <citation type="submission" date="2021-11" db="EMBL/GenBank/DDBJ databases">
        <title>Fusarium solani-melongenae Genome sequencing and assembly.</title>
        <authorList>
            <person name="Xie S."/>
            <person name="Huang L."/>
            <person name="Zhang X."/>
        </authorList>
    </citation>
    <scope>NUCLEOTIDE SEQUENCE</scope>
    <source>
        <strain evidence="1">CRI 24-3</strain>
    </source>
</reference>
<dbReference type="Proteomes" id="UP000830768">
    <property type="component" value="Chromosome 2"/>
</dbReference>
<name>A0ACD3YRY6_FUSSC</name>
<organism evidence="1 2">
    <name type="scientific">Fusarium solani subsp. cucurbitae</name>
    <name type="common">Neocosmosporum cucurbitae</name>
    <dbReference type="NCBI Taxonomy" id="2747967"/>
    <lineage>
        <taxon>Eukaryota</taxon>
        <taxon>Fungi</taxon>
        <taxon>Dikarya</taxon>
        <taxon>Ascomycota</taxon>
        <taxon>Pezizomycotina</taxon>
        <taxon>Sordariomycetes</taxon>
        <taxon>Hypocreomycetidae</taxon>
        <taxon>Hypocreales</taxon>
        <taxon>Nectriaceae</taxon>
        <taxon>Fusarium</taxon>
        <taxon>Fusarium solani species complex</taxon>
    </lineage>
</organism>
<keyword evidence="2" id="KW-1185">Reference proteome</keyword>
<evidence type="ECO:0000313" key="1">
    <source>
        <dbReference type="EMBL" id="UPK91618.1"/>
    </source>
</evidence>
<protein>
    <submittedName>
        <fullName evidence="1">Uncharacterized protein</fullName>
    </submittedName>
</protein>
<accession>A0ACD3YRY6</accession>